<dbReference type="SUPFAM" id="SSF52540">
    <property type="entry name" value="P-loop containing nucleoside triphosphate hydrolases"/>
    <property type="match status" value="1"/>
</dbReference>
<dbReference type="AlphaFoldDB" id="W8GIX6"/>
<accession>W8GIX6</accession>
<reference evidence="2 3" key="1">
    <citation type="journal article" date="2014" name="Genome Biol. Evol.">
        <title>Phylogenomics of "Candidatus Hepatoplasma crinochetorum," a Lineage of Mollicutes Associated with Noninsect Arthropods.</title>
        <authorList>
            <person name="Leclercq S."/>
            <person name="Dittmer J."/>
            <person name="Bouchon D."/>
            <person name="Cordaux R."/>
        </authorList>
    </citation>
    <scope>NUCLEOTIDE SEQUENCE [LARGE SCALE GENOMIC DNA]</scope>
    <source>
        <strain evidence="2 3">Av</strain>
    </source>
</reference>
<protein>
    <submittedName>
        <fullName evidence="2">DNA polymerase III PolC</fullName>
    </submittedName>
</protein>
<keyword evidence="1" id="KW-0812">Transmembrane</keyword>
<name>W8GIX6_9MOLU</name>
<gene>
    <name evidence="2" type="ORF">X271_00078</name>
</gene>
<keyword evidence="3" id="KW-1185">Reference proteome</keyword>
<dbReference type="STRING" id="1427984.X271_00078"/>
<keyword evidence="1" id="KW-0472">Membrane</keyword>
<feature type="transmembrane region" description="Helical" evidence="1">
    <location>
        <begin position="129"/>
        <end position="152"/>
    </location>
</feature>
<dbReference type="EMBL" id="CP006932">
    <property type="protein sequence ID" value="AHK22192.1"/>
    <property type="molecule type" value="Genomic_DNA"/>
</dbReference>
<feature type="transmembrane region" description="Helical" evidence="1">
    <location>
        <begin position="104"/>
        <end position="123"/>
    </location>
</feature>
<evidence type="ECO:0000313" key="3">
    <source>
        <dbReference type="Proteomes" id="UP000019450"/>
    </source>
</evidence>
<dbReference type="HOGENOM" id="CLU_425595_0_0_14"/>
<evidence type="ECO:0000313" key="2">
    <source>
        <dbReference type="EMBL" id="AHK22192.1"/>
    </source>
</evidence>
<evidence type="ECO:0000256" key="1">
    <source>
        <dbReference type="SAM" id="Phobius"/>
    </source>
</evidence>
<dbReference type="RefSeq" id="WP_025208493.1">
    <property type="nucleotide sequence ID" value="NZ_CP006932.1"/>
</dbReference>
<dbReference type="InterPro" id="IPR027417">
    <property type="entry name" value="P-loop_NTPase"/>
</dbReference>
<dbReference type="Proteomes" id="UP000019450">
    <property type="component" value="Chromosome"/>
</dbReference>
<organism evidence="2 3">
    <name type="scientific">Candidatus Hepatoplasma crinochetorum Av</name>
    <dbReference type="NCBI Taxonomy" id="1427984"/>
    <lineage>
        <taxon>Bacteria</taxon>
        <taxon>Bacillati</taxon>
        <taxon>Mycoplasmatota</taxon>
        <taxon>Mollicutes</taxon>
        <taxon>Candidatus Hepatoplasmataceae</taxon>
        <taxon>Candidatus Hepatoplasma</taxon>
    </lineage>
</organism>
<dbReference type="KEGG" id="hcr:X271_00078"/>
<keyword evidence="1" id="KW-1133">Transmembrane helix</keyword>
<dbReference type="Gene3D" id="3.40.50.300">
    <property type="entry name" value="P-loop containing nucleotide triphosphate hydrolases"/>
    <property type="match status" value="1"/>
</dbReference>
<sequence length="643" mass="77352">MNYRNDYKSKELVAEVDFISEKIKREQRNFSNNKPIIINFAGKKGSGKTYYLNYLLEKLDMKKSKIKKIDCKSFEQRNFNYSSFEKDIFGYRGKLTFFISEIRNLYYLIALIWISFSFILIILDQSQSLTALWIFLSAILIIFVLPIIPLFFNKKTVYIFDEINRTSKESRDVETAVYRFISEFKEKSKQNKFTKNFLNLINIDYRKIIIIETSSDDKLFNEDLKYINYVINTERSEIENIKIIRNELNKSLIKKEEANPLRKNLSNQIIAYYIEKNNYNLRISILELKKIIEFYIEYNKTNTKETNLSLDTIIVVYNLYKNEVDWKLFKILYNHFKNKNILNSVQLRETLSDLKNKATEKILFDKLLKDNFIISIDNVFKNELKPIIENIAQLYLRKNIFKKYKMETDSDLSKLIKAFSIEIKNEEINYMILIEDLTKIEQIYQEKFFNFILNKKNKEQSNLNLRSFLFGEIEDPIINWKYQILHDNFKEIINKKIPYFKELFVAIQKNNLKPLVEYFAKNKNIIKIPYFYEKIFQSEYFSATDKKNYIGENFESIVDKYIISNNYSYQNEILFDEILNDGYINENELRNLLLEISNKNKYKNTLIKLNISKNNRKIDLDKITLYDFIIDDKIEIRKNKKKN</sequence>
<proteinExistence type="predicted"/>